<name>A0ABP8T306_9ACTN</name>
<dbReference type="PANTHER" id="PTHR21716:SF53">
    <property type="entry name" value="PERMEASE PERM-RELATED"/>
    <property type="match status" value="1"/>
</dbReference>
<organism evidence="10 11">
    <name type="scientific">Micromonospora coerulea</name>
    <dbReference type="NCBI Taxonomy" id="47856"/>
    <lineage>
        <taxon>Bacteria</taxon>
        <taxon>Bacillati</taxon>
        <taxon>Actinomycetota</taxon>
        <taxon>Actinomycetes</taxon>
        <taxon>Micromonosporales</taxon>
        <taxon>Micromonosporaceae</taxon>
        <taxon>Micromonospora</taxon>
    </lineage>
</organism>
<keyword evidence="11" id="KW-1185">Reference proteome</keyword>
<gene>
    <name evidence="10" type="ORF">GCM10023176_56770</name>
</gene>
<dbReference type="Pfam" id="PF01594">
    <property type="entry name" value="AI-2E_transport"/>
    <property type="match status" value="1"/>
</dbReference>
<evidence type="ECO:0000313" key="11">
    <source>
        <dbReference type="Proteomes" id="UP001500307"/>
    </source>
</evidence>
<accession>A0ABP8T306</accession>
<feature type="compositionally biased region" description="Low complexity" evidence="8">
    <location>
        <begin position="88"/>
        <end position="103"/>
    </location>
</feature>
<evidence type="ECO:0000256" key="6">
    <source>
        <dbReference type="ARBA" id="ARBA00022989"/>
    </source>
</evidence>
<keyword evidence="3" id="KW-0813">Transport</keyword>
<evidence type="ECO:0000256" key="5">
    <source>
        <dbReference type="ARBA" id="ARBA00022692"/>
    </source>
</evidence>
<dbReference type="PANTHER" id="PTHR21716">
    <property type="entry name" value="TRANSMEMBRANE PROTEIN"/>
    <property type="match status" value="1"/>
</dbReference>
<comment type="similarity">
    <text evidence="2">Belongs to the autoinducer-2 exporter (AI-2E) (TC 2.A.86) family.</text>
</comment>
<keyword evidence="5 9" id="KW-0812">Transmembrane</keyword>
<feature type="compositionally biased region" description="Gly residues" evidence="8">
    <location>
        <begin position="70"/>
        <end position="87"/>
    </location>
</feature>
<feature type="transmembrane region" description="Helical" evidence="9">
    <location>
        <begin position="160"/>
        <end position="178"/>
    </location>
</feature>
<evidence type="ECO:0000256" key="7">
    <source>
        <dbReference type="ARBA" id="ARBA00023136"/>
    </source>
</evidence>
<feature type="transmembrane region" description="Helical" evidence="9">
    <location>
        <begin position="425"/>
        <end position="456"/>
    </location>
</feature>
<feature type="transmembrane region" description="Helical" evidence="9">
    <location>
        <begin position="134"/>
        <end position="154"/>
    </location>
</feature>
<evidence type="ECO:0000256" key="3">
    <source>
        <dbReference type="ARBA" id="ARBA00022448"/>
    </source>
</evidence>
<evidence type="ECO:0000313" key="10">
    <source>
        <dbReference type="EMBL" id="GAA4579325.1"/>
    </source>
</evidence>
<protein>
    <submittedName>
        <fullName evidence="10">AI-2E family transporter</fullName>
    </submittedName>
</protein>
<keyword evidence="4" id="KW-1003">Cell membrane</keyword>
<keyword evidence="7 9" id="KW-0472">Membrane</keyword>
<evidence type="ECO:0000256" key="8">
    <source>
        <dbReference type="SAM" id="MobiDB-lite"/>
    </source>
</evidence>
<keyword evidence="6 9" id="KW-1133">Transmembrane helix</keyword>
<comment type="subcellular location">
    <subcellularLocation>
        <location evidence="1">Cell membrane</location>
        <topology evidence="1">Multi-pass membrane protein</topology>
    </subcellularLocation>
</comment>
<feature type="region of interest" description="Disordered" evidence="8">
    <location>
        <begin position="1"/>
        <end position="103"/>
    </location>
</feature>
<dbReference type="Proteomes" id="UP001500307">
    <property type="component" value="Unassembled WGS sequence"/>
</dbReference>
<evidence type="ECO:0000256" key="2">
    <source>
        <dbReference type="ARBA" id="ARBA00009773"/>
    </source>
</evidence>
<evidence type="ECO:0000256" key="1">
    <source>
        <dbReference type="ARBA" id="ARBA00004651"/>
    </source>
</evidence>
<evidence type="ECO:0000256" key="9">
    <source>
        <dbReference type="SAM" id="Phobius"/>
    </source>
</evidence>
<proteinExistence type="inferred from homology"/>
<reference evidence="11" key="1">
    <citation type="journal article" date="2019" name="Int. J. Syst. Evol. Microbiol.">
        <title>The Global Catalogue of Microorganisms (GCM) 10K type strain sequencing project: providing services to taxonomists for standard genome sequencing and annotation.</title>
        <authorList>
            <consortium name="The Broad Institute Genomics Platform"/>
            <consortium name="The Broad Institute Genome Sequencing Center for Infectious Disease"/>
            <person name="Wu L."/>
            <person name="Ma J."/>
        </authorList>
    </citation>
    <scope>NUCLEOTIDE SEQUENCE [LARGE SCALE GENOMIC DNA]</scope>
    <source>
        <strain evidence="11">JCM 3175</strain>
    </source>
</reference>
<feature type="transmembrane region" description="Helical" evidence="9">
    <location>
        <begin position="273"/>
        <end position="295"/>
    </location>
</feature>
<sequence length="467" mass="47867">MPDPAAIPAGEAPPTARRQIGGPVSQDEPSGSARPDDDDPFAALRPEDDLAATTDPAPDPRGSRPTAAGDGSGAGAAGEGGGAGAAGAIGPRTPPSTGGTTVGEAAAADPTEFEVGGPSGRFGTPGRPLRRSSFLIGFTGALGVLLAYAVFLGVRNSAGILVLVVIALFLAVGLHPAVVRLRGWGLSPGLAVAVVTLTVVLLIIGGLLALVPPVVTQSGQFIEQLPSYVDELRGNATVNDLIERYDVMARVKSAASAENIGRALGGVLGGAQLIFGTIFRALTVLVLTIYFLAYFDKLRALGYALVPRTRRERVRLIGDEILTRVGAYMVGAISIAVLAGASTFVFALVVGLPYPFALAVVVAVTDLIPQIGATLGAVVVTLVGFATDLPVGIAGLVFFLIYQQVENYLIYPKIMRRAVAVNEVAALLGALLGVALLGVVGALIAIPMVAALQLILREVVLPRQESR</sequence>
<evidence type="ECO:0000256" key="4">
    <source>
        <dbReference type="ARBA" id="ARBA00022475"/>
    </source>
</evidence>
<dbReference type="InterPro" id="IPR002549">
    <property type="entry name" value="AI-2E-like"/>
</dbReference>
<feature type="transmembrane region" description="Helical" evidence="9">
    <location>
        <begin position="377"/>
        <end position="405"/>
    </location>
</feature>
<feature type="transmembrane region" description="Helical" evidence="9">
    <location>
        <begin position="190"/>
        <end position="211"/>
    </location>
</feature>
<dbReference type="EMBL" id="BAABGU010000047">
    <property type="protein sequence ID" value="GAA4579325.1"/>
    <property type="molecule type" value="Genomic_DNA"/>
</dbReference>
<comment type="caution">
    <text evidence="10">The sequence shown here is derived from an EMBL/GenBank/DDBJ whole genome shotgun (WGS) entry which is preliminary data.</text>
</comment>